<evidence type="ECO:0000256" key="4">
    <source>
        <dbReference type="PROSITE-ProRule" id="PRU00335"/>
    </source>
</evidence>
<evidence type="ECO:0000259" key="5">
    <source>
        <dbReference type="PROSITE" id="PS50977"/>
    </source>
</evidence>
<dbReference type="GO" id="GO:0003677">
    <property type="term" value="F:DNA binding"/>
    <property type="evidence" value="ECO:0007669"/>
    <property type="project" value="UniProtKB-UniRule"/>
</dbReference>
<organism evidence="6 7">
    <name type="scientific">Methylobacterium indicum</name>
    <dbReference type="NCBI Taxonomy" id="1775910"/>
    <lineage>
        <taxon>Bacteria</taxon>
        <taxon>Pseudomonadati</taxon>
        <taxon>Pseudomonadota</taxon>
        <taxon>Alphaproteobacteria</taxon>
        <taxon>Hyphomicrobiales</taxon>
        <taxon>Methylobacteriaceae</taxon>
        <taxon>Methylobacterium</taxon>
    </lineage>
</organism>
<protein>
    <submittedName>
        <fullName evidence="6">TetR family transcriptional regulator</fullName>
    </submittedName>
</protein>
<gene>
    <name evidence="6" type="ORF">mvi_65420</name>
</gene>
<dbReference type="SUPFAM" id="SSF46689">
    <property type="entry name" value="Homeodomain-like"/>
    <property type="match status" value="1"/>
</dbReference>
<dbReference type="InterPro" id="IPR009057">
    <property type="entry name" value="Homeodomain-like_sf"/>
</dbReference>
<keyword evidence="3" id="KW-0804">Transcription</keyword>
<keyword evidence="2 4" id="KW-0238">DNA-binding</keyword>
<dbReference type="InterPro" id="IPR036271">
    <property type="entry name" value="Tet_transcr_reg_TetR-rel_C_sf"/>
</dbReference>
<dbReference type="KEGG" id="mind:mvi_65420"/>
<dbReference type="PROSITE" id="PS50977">
    <property type="entry name" value="HTH_TETR_2"/>
    <property type="match status" value="1"/>
</dbReference>
<dbReference type="Proteomes" id="UP000663508">
    <property type="component" value="Plasmid pVL1_5"/>
</dbReference>
<dbReference type="Pfam" id="PF00440">
    <property type="entry name" value="TetR_N"/>
    <property type="match status" value="1"/>
</dbReference>
<evidence type="ECO:0000256" key="1">
    <source>
        <dbReference type="ARBA" id="ARBA00023015"/>
    </source>
</evidence>
<dbReference type="AlphaFoldDB" id="A0A8H9CAR3"/>
<proteinExistence type="predicted"/>
<feature type="DNA-binding region" description="H-T-H motif" evidence="4">
    <location>
        <begin position="34"/>
        <end position="53"/>
    </location>
</feature>
<dbReference type="Gene3D" id="1.10.357.10">
    <property type="entry name" value="Tetracycline Repressor, domain 2"/>
    <property type="match status" value="1"/>
</dbReference>
<geneLocation type="plasmid" evidence="6 7">
    <name>pVL1_5</name>
</geneLocation>
<evidence type="ECO:0000256" key="2">
    <source>
        <dbReference type="ARBA" id="ARBA00023125"/>
    </source>
</evidence>
<dbReference type="InterPro" id="IPR001647">
    <property type="entry name" value="HTH_TetR"/>
</dbReference>
<accession>A0A8H9CAR3</accession>
<evidence type="ECO:0000256" key="3">
    <source>
        <dbReference type="ARBA" id="ARBA00023163"/>
    </source>
</evidence>
<evidence type="ECO:0000313" key="6">
    <source>
        <dbReference type="EMBL" id="BCM88081.1"/>
    </source>
</evidence>
<reference evidence="6" key="1">
    <citation type="submission" date="2020-11" db="EMBL/GenBank/DDBJ databases">
        <title>Complete genome sequence of a novel pathogenic Methylobacterium strain isolated from rice in Vietnam.</title>
        <authorList>
            <person name="Lai K."/>
            <person name="Okazaki S."/>
            <person name="Higashi K."/>
            <person name="Mori H."/>
            <person name="Toyoda A."/>
            <person name="Kurokawa K."/>
        </authorList>
    </citation>
    <scope>NUCLEOTIDE SEQUENCE</scope>
    <source>
        <strain evidence="6">VL1</strain>
        <plasmid evidence="6">pVL1_5</plasmid>
    </source>
</reference>
<evidence type="ECO:0000313" key="7">
    <source>
        <dbReference type="Proteomes" id="UP000663508"/>
    </source>
</evidence>
<keyword evidence="6" id="KW-0614">Plasmid</keyword>
<name>A0A8H9CAR3_9HYPH</name>
<feature type="domain" description="HTH tetR-type" evidence="5">
    <location>
        <begin position="11"/>
        <end position="71"/>
    </location>
</feature>
<dbReference type="PANTHER" id="PTHR47506">
    <property type="entry name" value="TRANSCRIPTIONAL REGULATORY PROTEIN"/>
    <property type="match status" value="1"/>
</dbReference>
<dbReference type="EMBL" id="AP024150">
    <property type="protein sequence ID" value="BCM88081.1"/>
    <property type="molecule type" value="Genomic_DNA"/>
</dbReference>
<dbReference type="SUPFAM" id="SSF48498">
    <property type="entry name" value="Tetracyclin repressor-like, C-terminal domain"/>
    <property type="match status" value="1"/>
</dbReference>
<dbReference type="PANTHER" id="PTHR47506:SF3">
    <property type="entry name" value="HTH-TYPE TRANSCRIPTIONAL REGULATOR LMRA"/>
    <property type="match status" value="1"/>
</dbReference>
<sequence length="195" mass="21394">MEVEMAATLKANVREAILSAAKDAAMAYGYGGINFRDLAEAVGIKAASINYYFANKALLGEAVARRYWEDISRDLEAISMGAQSPIDALKKYPGIFRLSLERNNRMCLSSFMATEHGELPDPVLKEVQAFADVNAAWIRKQLVDAQLVDPVDSESRARAIYAAVAGAQIMARSRSDINLFDSLIESYQKVGLLPN</sequence>
<keyword evidence="1" id="KW-0805">Transcription regulation</keyword>